<proteinExistence type="predicted"/>
<accession>A0AAN7HR56</accession>
<dbReference type="InterPro" id="IPR001853">
    <property type="entry name" value="DSBA-like_thioredoxin_dom"/>
</dbReference>
<keyword evidence="3" id="KW-1185">Reference proteome</keyword>
<name>A0AAN7HR56_9PEZI</name>
<dbReference type="EMBL" id="MU857627">
    <property type="protein sequence ID" value="KAK4249155.1"/>
    <property type="molecule type" value="Genomic_DNA"/>
</dbReference>
<dbReference type="Gene3D" id="3.40.30.10">
    <property type="entry name" value="Glutaredoxin"/>
    <property type="match status" value="1"/>
</dbReference>
<dbReference type="GO" id="GO:0016491">
    <property type="term" value="F:oxidoreductase activity"/>
    <property type="evidence" value="ECO:0007669"/>
    <property type="project" value="InterPro"/>
</dbReference>
<dbReference type="Pfam" id="PF01323">
    <property type="entry name" value="DSBA"/>
    <property type="match status" value="1"/>
</dbReference>
<evidence type="ECO:0000259" key="1">
    <source>
        <dbReference type="Pfam" id="PF01323"/>
    </source>
</evidence>
<evidence type="ECO:0000313" key="3">
    <source>
        <dbReference type="Proteomes" id="UP001303647"/>
    </source>
</evidence>
<reference evidence="2" key="1">
    <citation type="journal article" date="2023" name="Mol. Phylogenet. Evol.">
        <title>Genome-scale phylogeny and comparative genomics of the fungal order Sordariales.</title>
        <authorList>
            <person name="Hensen N."/>
            <person name="Bonometti L."/>
            <person name="Westerberg I."/>
            <person name="Brannstrom I.O."/>
            <person name="Guillou S."/>
            <person name="Cros-Aarteil S."/>
            <person name="Calhoun S."/>
            <person name="Haridas S."/>
            <person name="Kuo A."/>
            <person name="Mondo S."/>
            <person name="Pangilinan J."/>
            <person name="Riley R."/>
            <person name="LaButti K."/>
            <person name="Andreopoulos B."/>
            <person name="Lipzen A."/>
            <person name="Chen C."/>
            <person name="Yan M."/>
            <person name="Daum C."/>
            <person name="Ng V."/>
            <person name="Clum A."/>
            <person name="Steindorff A."/>
            <person name="Ohm R.A."/>
            <person name="Martin F."/>
            <person name="Silar P."/>
            <person name="Natvig D.O."/>
            <person name="Lalanne C."/>
            <person name="Gautier V."/>
            <person name="Ament-Velasquez S.L."/>
            <person name="Kruys A."/>
            <person name="Hutchinson M.I."/>
            <person name="Powell A.J."/>
            <person name="Barry K."/>
            <person name="Miller A.N."/>
            <person name="Grigoriev I.V."/>
            <person name="Debuchy R."/>
            <person name="Gladieux P."/>
            <person name="Hiltunen Thoren M."/>
            <person name="Johannesson H."/>
        </authorList>
    </citation>
    <scope>NUCLEOTIDE SEQUENCE</scope>
    <source>
        <strain evidence="2">CBS 359.72</strain>
    </source>
</reference>
<reference evidence="2" key="2">
    <citation type="submission" date="2023-05" db="EMBL/GenBank/DDBJ databases">
        <authorList>
            <consortium name="Lawrence Berkeley National Laboratory"/>
            <person name="Steindorff A."/>
            <person name="Hensen N."/>
            <person name="Bonometti L."/>
            <person name="Westerberg I."/>
            <person name="Brannstrom I.O."/>
            <person name="Guillou S."/>
            <person name="Cros-Aarteil S."/>
            <person name="Calhoun S."/>
            <person name="Haridas S."/>
            <person name="Kuo A."/>
            <person name="Mondo S."/>
            <person name="Pangilinan J."/>
            <person name="Riley R."/>
            <person name="Labutti K."/>
            <person name="Andreopoulos B."/>
            <person name="Lipzen A."/>
            <person name="Chen C."/>
            <person name="Yanf M."/>
            <person name="Daum C."/>
            <person name="Ng V."/>
            <person name="Clum A."/>
            <person name="Ohm R."/>
            <person name="Martin F."/>
            <person name="Silar P."/>
            <person name="Natvig D."/>
            <person name="Lalanne C."/>
            <person name="Gautier V."/>
            <person name="Ament-Velasquez S.L."/>
            <person name="Kruys A."/>
            <person name="Hutchinson M.I."/>
            <person name="Powell A.J."/>
            <person name="Barry K."/>
            <person name="Miller A.N."/>
            <person name="Grigoriev I.V."/>
            <person name="Debuchy R."/>
            <person name="Gladieux P."/>
            <person name="Thoren M.H."/>
            <person name="Johannesson H."/>
        </authorList>
    </citation>
    <scope>NUCLEOTIDE SEQUENCE</scope>
    <source>
        <strain evidence="2">CBS 359.72</strain>
    </source>
</reference>
<dbReference type="InterPro" id="IPR036249">
    <property type="entry name" value="Thioredoxin-like_sf"/>
</dbReference>
<evidence type="ECO:0000313" key="2">
    <source>
        <dbReference type="EMBL" id="KAK4249155.1"/>
    </source>
</evidence>
<sequence>MTNFTIKIVSDNVCPWCYIGKKKLDRAIDLHRKVYPGAGDGDTFTLSWSPFYLDETLPKQGVPFLDRFTQRLGPERVSHFQERLRSIGAQEGIHFSFAGKMGNTRDSHRLIQLGKTKGSEVENRVVTGLFHDYFEGTGNITSHETLLDVGIRAGMEPDEVRDWLESGKGGEADKYEIDGAQEPQEFLEVFAKET</sequence>
<protein>
    <submittedName>
        <fullName evidence="2">DSBA-like thioredoxin domain-containing protein</fullName>
    </submittedName>
</protein>
<organism evidence="2 3">
    <name type="scientific">Corynascus novoguineensis</name>
    <dbReference type="NCBI Taxonomy" id="1126955"/>
    <lineage>
        <taxon>Eukaryota</taxon>
        <taxon>Fungi</taxon>
        <taxon>Dikarya</taxon>
        <taxon>Ascomycota</taxon>
        <taxon>Pezizomycotina</taxon>
        <taxon>Sordariomycetes</taxon>
        <taxon>Sordariomycetidae</taxon>
        <taxon>Sordariales</taxon>
        <taxon>Chaetomiaceae</taxon>
        <taxon>Corynascus</taxon>
    </lineage>
</organism>
<dbReference type="Proteomes" id="UP001303647">
    <property type="component" value="Unassembled WGS sequence"/>
</dbReference>
<feature type="domain" description="DSBA-like thioredoxin" evidence="1">
    <location>
        <begin position="5"/>
        <end position="181"/>
    </location>
</feature>
<dbReference type="PANTHER" id="PTHR13887">
    <property type="entry name" value="GLUTATHIONE S-TRANSFERASE KAPPA"/>
    <property type="match status" value="1"/>
</dbReference>
<dbReference type="CDD" id="cd03024">
    <property type="entry name" value="DsbA_FrnE"/>
    <property type="match status" value="1"/>
</dbReference>
<dbReference type="AlphaFoldDB" id="A0AAN7HR56"/>
<comment type="caution">
    <text evidence="2">The sequence shown here is derived from an EMBL/GenBank/DDBJ whole genome shotgun (WGS) entry which is preliminary data.</text>
</comment>
<gene>
    <name evidence="2" type="ORF">C7999DRAFT_39714</name>
</gene>
<dbReference type="SUPFAM" id="SSF52833">
    <property type="entry name" value="Thioredoxin-like"/>
    <property type="match status" value="1"/>
</dbReference>
<dbReference type="PANTHER" id="PTHR13887:SF41">
    <property type="entry name" value="THIOREDOXIN SUPERFAMILY PROTEIN"/>
    <property type="match status" value="1"/>
</dbReference>